<comment type="caution">
    <text evidence="1">The sequence shown here is derived from an EMBL/GenBank/DDBJ whole genome shotgun (WGS) entry which is preliminary data.</text>
</comment>
<keyword evidence="2" id="KW-1185">Reference proteome</keyword>
<dbReference type="Proteomes" id="UP000070121">
    <property type="component" value="Unassembled WGS sequence"/>
</dbReference>
<reference evidence="1 2" key="1">
    <citation type="submission" date="2014-02" db="EMBL/GenBank/DDBJ databases">
        <title>The genome sequence of Colletotrichum salicis CBS 607.94.</title>
        <authorList>
            <person name="Baroncelli R."/>
            <person name="Thon M.R."/>
        </authorList>
    </citation>
    <scope>NUCLEOTIDE SEQUENCE [LARGE SCALE GENOMIC DNA]</scope>
    <source>
        <strain evidence="1 2">CBS 607.94</strain>
    </source>
</reference>
<dbReference type="AlphaFoldDB" id="A0A135UXA1"/>
<name>A0A135UXA1_9PEZI</name>
<evidence type="ECO:0000313" key="1">
    <source>
        <dbReference type="EMBL" id="KXH65029.1"/>
    </source>
</evidence>
<organism evidence="1 2">
    <name type="scientific">Colletotrichum salicis</name>
    <dbReference type="NCBI Taxonomy" id="1209931"/>
    <lineage>
        <taxon>Eukaryota</taxon>
        <taxon>Fungi</taxon>
        <taxon>Dikarya</taxon>
        <taxon>Ascomycota</taxon>
        <taxon>Pezizomycotina</taxon>
        <taxon>Sordariomycetes</taxon>
        <taxon>Hypocreomycetidae</taxon>
        <taxon>Glomerellales</taxon>
        <taxon>Glomerellaceae</taxon>
        <taxon>Colletotrichum</taxon>
        <taxon>Colletotrichum acutatum species complex</taxon>
    </lineage>
</organism>
<proteinExistence type="predicted"/>
<evidence type="ECO:0000313" key="2">
    <source>
        <dbReference type="Proteomes" id="UP000070121"/>
    </source>
</evidence>
<protein>
    <submittedName>
        <fullName evidence="1">Uncharacterized protein</fullName>
    </submittedName>
</protein>
<sequence>MLLDVCEGAGESFLETGADFSSRNLSYSMRALVRIELKTNEGQQSLVWGWCRMARSGPQRNAPRRSCSVHLMVRGCTHPATQARQVKPTVYTAQRCATFIIRPTDTVGLLRNHSHLTVLEGSEASEPLRRFPAVKVGEAIVIGQASVSITMSAPIRKKRPVRDGRDEYPYPAGFRNGQARLDSGDLCYRLTKDAL</sequence>
<gene>
    <name evidence="1" type="ORF">CSAL01_13267</name>
</gene>
<accession>A0A135UXA1</accession>
<dbReference type="EMBL" id="JFFI01000919">
    <property type="protein sequence ID" value="KXH65029.1"/>
    <property type="molecule type" value="Genomic_DNA"/>
</dbReference>